<dbReference type="STRING" id="28034.BFX07_12770"/>
<sequence>MTFHYPKAVAVTAPVQWASQLQAIGALGFVILTPKGWSGTAQEGADGSKRIVLYPPGGSAQYGPRILLNTSGGCVGCAWYLAAPYFSWVRQHFASAGWGTYQGPVISGYPLAADLRAYRAPNTQTGYHVNGIVYAPFIENPNGNDQVMFRQAETILPPGEHSLATVILNNLLPQLENPQI</sequence>
<dbReference type="RefSeq" id="WP_020373642.1">
    <property type="nucleotide sequence ID" value="NZ_FWWY01000001.1"/>
</dbReference>
<dbReference type="InterPro" id="IPR032322">
    <property type="entry name" value="DUF4850"/>
</dbReference>
<keyword evidence="2" id="KW-1185">Reference proteome</keyword>
<dbReference type="EMBL" id="FWWY01000001">
    <property type="protein sequence ID" value="SMC05833.1"/>
    <property type="molecule type" value="Genomic_DNA"/>
</dbReference>
<reference evidence="2" key="1">
    <citation type="submission" date="2017-04" db="EMBL/GenBank/DDBJ databases">
        <authorList>
            <person name="Varghese N."/>
            <person name="Submissions S."/>
        </authorList>
    </citation>
    <scope>NUCLEOTIDE SEQUENCE [LARGE SCALE GENOMIC DNA]</scope>
    <source>
        <strain evidence="2">DSM 9293</strain>
    </source>
</reference>
<organism evidence="1 2">
    <name type="scientific">Sulfobacillus thermosulfidooxidans (strain DSM 9293 / VKM B-1269 / AT-1)</name>
    <dbReference type="NCBI Taxonomy" id="929705"/>
    <lineage>
        <taxon>Bacteria</taxon>
        <taxon>Bacillati</taxon>
        <taxon>Bacillota</taxon>
        <taxon>Clostridia</taxon>
        <taxon>Eubacteriales</taxon>
        <taxon>Clostridiales Family XVII. Incertae Sedis</taxon>
        <taxon>Sulfobacillus</taxon>
    </lineage>
</organism>
<accession>A0A1W1WJA4</accession>
<evidence type="ECO:0000313" key="1">
    <source>
        <dbReference type="EMBL" id="SMC05833.1"/>
    </source>
</evidence>
<proteinExistence type="predicted"/>
<gene>
    <name evidence="1" type="ORF">SAMN00768000_2479</name>
</gene>
<evidence type="ECO:0008006" key="3">
    <source>
        <dbReference type="Google" id="ProtNLM"/>
    </source>
</evidence>
<protein>
    <recommendedName>
        <fullName evidence="3">DUF4850 domain-containing protein</fullName>
    </recommendedName>
</protein>
<dbReference type="AlphaFoldDB" id="A0A1W1WJA4"/>
<dbReference type="Proteomes" id="UP000192660">
    <property type="component" value="Unassembled WGS sequence"/>
</dbReference>
<evidence type="ECO:0000313" key="2">
    <source>
        <dbReference type="Proteomes" id="UP000192660"/>
    </source>
</evidence>
<name>A0A1W1WJA4_SULTA</name>
<dbReference type="Pfam" id="PF16142">
    <property type="entry name" value="DUF4850"/>
    <property type="match status" value="1"/>
</dbReference>